<protein>
    <submittedName>
        <fullName evidence="1">Uncharacterized protein</fullName>
    </submittedName>
</protein>
<dbReference type="Proteomes" id="UP001177021">
    <property type="component" value="Unassembled WGS sequence"/>
</dbReference>
<evidence type="ECO:0000313" key="1">
    <source>
        <dbReference type="EMBL" id="CAJ2672494.1"/>
    </source>
</evidence>
<keyword evidence="2" id="KW-1185">Reference proteome</keyword>
<reference evidence="1" key="1">
    <citation type="submission" date="2023-10" db="EMBL/GenBank/DDBJ databases">
        <authorList>
            <person name="Rodriguez Cubillos JULIANA M."/>
            <person name="De Vega J."/>
        </authorList>
    </citation>
    <scope>NUCLEOTIDE SEQUENCE</scope>
</reference>
<evidence type="ECO:0000313" key="2">
    <source>
        <dbReference type="Proteomes" id="UP001177021"/>
    </source>
</evidence>
<name>A0ACB0LWC8_TRIPR</name>
<comment type="caution">
    <text evidence="1">The sequence shown here is derived from an EMBL/GenBank/DDBJ whole genome shotgun (WGS) entry which is preliminary data.</text>
</comment>
<organism evidence="1 2">
    <name type="scientific">Trifolium pratense</name>
    <name type="common">Red clover</name>
    <dbReference type="NCBI Taxonomy" id="57577"/>
    <lineage>
        <taxon>Eukaryota</taxon>
        <taxon>Viridiplantae</taxon>
        <taxon>Streptophyta</taxon>
        <taxon>Embryophyta</taxon>
        <taxon>Tracheophyta</taxon>
        <taxon>Spermatophyta</taxon>
        <taxon>Magnoliopsida</taxon>
        <taxon>eudicotyledons</taxon>
        <taxon>Gunneridae</taxon>
        <taxon>Pentapetalae</taxon>
        <taxon>rosids</taxon>
        <taxon>fabids</taxon>
        <taxon>Fabales</taxon>
        <taxon>Fabaceae</taxon>
        <taxon>Papilionoideae</taxon>
        <taxon>50 kb inversion clade</taxon>
        <taxon>NPAAA clade</taxon>
        <taxon>Hologalegina</taxon>
        <taxon>IRL clade</taxon>
        <taxon>Trifolieae</taxon>
        <taxon>Trifolium</taxon>
    </lineage>
</organism>
<sequence>MRNRKNVSNIPITERPRPQPKILSMDTVKAAVNEFVSTFIFVFAATGSRIVVNKITGDAVFGLIATAIAQAFALTAAVSVGIKYTDMNPYTCCGHLNPAVTFAAFIGGNLHIFRALIYWIAQLLASIAACGLLVFFPGGQWVPVYRLSNGVGVENALVLEMVMTFILVFTMCATVFDPKATKRYNAPPLNIVVVVNDQNARKQVQMPPLNRFSPLAIGLIVGANILVGGPFDGASMNPVLSFGPALVTWSWSNHWVYWVGPFIGGGIAGFVYDFAFITNDHKYIYRGFRKCP</sequence>
<gene>
    <name evidence="1" type="ORF">MILVUS5_LOCUS36118</name>
</gene>
<proteinExistence type="predicted"/>
<dbReference type="EMBL" id="CASHSV030000716">
    <property type="protein sequence ID" value="CAJ2672494.1"/>
    <property type="molecule type" value="Genomic_DNA"/>
</dbReference>
<accession>A0ACB0LWC8</accession>